<dbReference type="PROSITE" id="PS50097">
    <property type="entry name" value="BTB"/>
    <property type="match status" value="1"/>
</dbReference>
<name>F9G4F4_FUSOF</name>
<dbReference type="SUPFAM" id="SSF54695">
    <property type="entry name" value="POZ domain"/>
    <property type="match status" value="1"/>
</dbReference>
<proteinExistence type="predicted"/>
<evidence type="ECO:0000259" key="1">
    <source>
        <dbReference type="PROSITE" id="PS50097"/>
    </source>
</evidence>
<dbReference type="CDD" id="cd18186">
    <property type="entry name" value="BTB_POZ_ZBTB_KLHL-like"/>
    <property type="match status" value="1"/>
</dbReference>
<dbReference type="STRING" id="660025.F9G4F4"/>
<dbReference type="AlphaFoldDB" id="F9G4F4"/>
<accession>F9G4F4</accession>
<evidence type="ECO:0000313" key="2">
    <source>
        <dbReference type="EMBL" id="EGU75953.1"/>
    </source>
</evidence>
<dbReference type="InterPro" id="IPR000210">
    <property type="entry name" value="BTB/POZ_dom"/>
</dbReference>
<dbReference type="SMART" id="SM00225">
    <property type="entry name" value="BTB"/>
    <property type="match status" value="1"/>
</dbReference>
<dbReference type="Pfam" id="PF00651">
    <property type="entry name" value="BTB"/>
    <property type="match status" value="1"/>
</dbReference>
<dbReference type="PANTHER" id="PTHR47843:SF5">
    <property type="entry name" value="BTB_POZ DOMAIN PROTEIN"/>
    <property type="match status" value="1"/>
</dbReference>
<dbReference type="PANTHER" id="PTHR47843">
    <property type="entry name" value="BTB DOMAIN-CONTAINING PROTEIN-RELATED"/>
    <property type="match status" value="1"/>
</dbReference>
<dbReference type="InterPro" id="IPR011333">
    <property type="entry name" value="SKP1/BTB/POZ_sf"/>
</dbReference>
<feature type="domain" description="BTB" evidence="1">
    <location>
        <begin position="38"/>
        <end position="105"/>
    </location>
</feature>
<comment type="caution">
    <text evidence="2">The sequence shown here is derived from an EMBL/GenBank/DDBJ whole genome shotgun (WGS) entry which is preliminary data.</text>
</comment>
<reference evidence="2" key="1">
    <citation type="journal article" date="2012" name="Mol. Plant Microbe Interact.">
        <title>A highly conserved effector in Fusarium oxysporum is required for full virulence on Arabidopsis.</title>
        <authorList>
            <person name="Thatcher L.F."/>
            <person name="Gardiner D.M."/>
            <person name="Kazan K."/>
            <person name="Manners J."/>
        </authorList>
    </citation>
    <scope>NUCLEOTIDE SEQUENCE [LARGE SCALE GENOMIC DNA]</scope>
    <source>
        <strain evidence="2">Fo5176</strain>
    </source>
</reference>
<sequence length="244" mass="27354">MISTRAAKHIVRYNHTSGLLDTRNPNSLDRARENGEFTDFEFTCEGCIIPVHRVIICSHSPVFHAACTGKLKEASTRSYSLDSHSLPMVRRMVEFFYTSDYTEESEEEDTGTDTIPILLIHAAMFTLADKYDIEDLKALSANKYSECLTKNPNVSNFLLSISEVYNSTPPSARGLRDHALAFAREKLPGFLSLSDAKQEFDEVTADSPEFIKELLYHFIDHRLLGHCNNCGGSGAIPEILRGSR</sequence>
<dbReference type="Gene3D" id="3.30.710.10">
    <property type="entry name" value="Potassium Channel Kv1.1, Chain A"/>
    <property type="match status" value="1"/>
</dbReference>
<organism evidence="2">
    <name type="scientific">Fusarium oxysporum (strain Fo5176)</name>
    <name type="common">Fusarium vascular wilt</name>
    <dbReference type="NCBI Taxonomy" id="660025"/>
    <lineage>
        <taxon>Eukaryota</taxon>
        <taxon>Fungi</taxon>
        <taxon>Dikarya</taxon>
        <taxon>Ascomycota</taxon>
        <taxon>Pezizomycotina</taxon>
        <taxon>Sordariomycetes</taxon>
        <taxon>Hypocreomycetidae</taxon>
        <taxon>Hypocreales</taxon>
        <taxon>Nectriaceae</taxon>
        <taxon>Fusarium</taxon>
        <taxon>Fusarium oxysporum species complex</taxon>
    </lineage>
</organism>
<protein>
    <recommendedName>
        <fullName evidence="1">BTB domain-containing protein</fullName>
    </recommendedName>
</protein>
<dbReference type="OrthoDB" id="6359816at2759"/>
<gene>
    <name evidence="2" type="ORF">FOXB_13536</name>
</gene>
<dbReference type="EMBL" id="AFQF01003378">
    <property type="protein sequence ID" value="EGU75953.1"/>
    <property type="molecule type" value="Genomic_DNA"/>
</dbReference>